<dbReference type="EMBL" id="JAEKLZ010000300">
    <property type="protein sequence ID" value="MBW8727727.1"/>
    <property type="molecule type" value="Genomic_DNA"/>
</dbReference>
<evidence type="ECO:0000259" key="2">
    <source>
        <dbReference type="Pfam" id="PF00561"/>
    </source>
</evidence>
<feature type="domain" description="AB hydrolase-1" evidence="2">
    <location>
        <begin position="2"/>
        <end position="253"/>
    </location>
</feature>
<dbReference type="Pfam" id="PF00561">
    <property type="entry name" value="Abhydrolase_1"/>
    <property type="match status" value="1"/>
</dbReference>
<accession>A0A952FN79</accession>
<keyword evidence="1 3" id="KW-0378">Hydrolase</keyword>
<sequence>MPVVLVHGWPDDVRCWDEVTPQLVAAGCRVLAPYLRGVGPTRFRSAGTMRSGAIAALGQDLADFIEGLGLRDPLIVGYDWGARAGYAVAALFPQRVRGLVAMAAGYATGTPVREMPYELAKAYWYEWLVATKAGREAMEADRRRLCRFLWESWSPGWRFTEAEFEASAASWDNPDWAPISIHAYLQRWGETAGAPEHAELEDRLARSPRIGVPTIVLHGARDGDNLPETSAGKDGFFRGGYERRVLEDVGHFVPREAPDEVVAAARRLLSSR</sequence>
<dbReference type="Gene3D" id="3.40.50.1820">
    <property type="entry name" value="alpha/beta hydrolase"/>
    <property type="match status" value="1"/>
</dbReference>
<dbReference type="Proteomes" id="UP000700706">
    <property type="component" value="Unassembled WGS sequence"/>
</dbReference>
<dbReference type="PANTHER" id="PTHR43329">
    <property type="entry name" value="EPOXIDE HYDROLASE"/>
    <property type="match status" value="1"/>
</dbReference>
<dbReference type="GO" id="GO:0016787">
    <property type="term" value="F:hydrolase activity"/>
    <property type="evidence" value="ECO:0007669"/>
    <property type="project" value="UniProtKB-KW"/>
</dbReference>
<dbReference type="InterPro" id="IPR029058">
    <property type="entry name" value="AB_hydrolase_fold"/>
</dbReference>
<evidence type="ECO:0000313" key="3">
    <source>
        <dbReference type="EMBL" id="MBW8727727.1"/>
    </source>
</evidence>
<reference evidence="3" key="1">
    <citation type="submission" date="2020-06" db="EMBL/GenBank/DDBJ databases">
        <title>Stable isotope informed genome-resolved metagenomics uncovers potential trophic interactions in rhizosphere soil.</title>
        <authorList>
            <person name="Starr E.P."/>
            <person name="Shi S."/>
            <person name="Blazewicz S.J."/>
            <person name="Koch B.J."/>
            <person name="Probst A.J."/>
            <person name="Hungate B.A."/>
            <person name="Pett-Ridge J."/>
            <person name="Firestone M.K."/>
            <person name="Banfield J.F."/>
        </authorList>
    </citation>
    <scope>NUCLEOTIDE SEQUENCE</scope>
    <source>
        <strain evidence="3">YM_69_17</strain>
    </source>
</reference>
<protein>
    <submittedName>
        <fullName evidence="3">Alpha/beta hydrolase</fullName>
    </submittedName>
</protein>
<comment type="caution">
    <text evidence="3">The sequence shown here is derived from an EMBL/GenBank/DDBJ whole genome shotgun (WGS) entry which is preliminary data.</text>
</comment>
<dbReference type="InterPro" id="IPR000073">
    <property type="entry name" value="AB_hydrolase_1"/>
</dbReference>
<dbReference type="SUPFAM" id="SSF53474">
    <property type="entry name" value="alpha/beta-Hydrolases"/>
    <property type="match status" value="1"/>
</dbReference>
<dbReference type="PRINTS" id="PR00412">
    <property type="entry name" value="EPOXHYDRLASE"/>
</dbReference>
<dbReference type="InterPro" id="IPR000639">
    <property type="entry name" value="Epox_hydrolase-like"/>
</dbReference>
<dbReference type="AlphaFoldDB" id="A0A952FN79"/>
<name>A0A952FN79_9PROT</name>
<proteinExistence type="predicted"/>
<evidence type="ECO:0000313" key="4">
    <source>
        <dbReference type="Proteomes" id="UP000700706"/>
    </source>
</evidence>
<organism evidence="3 4">
    <name type="scientific">Inquilinus limosus</name>
    <dbReference type="NCBI Taxonomy" id="171674"/>
    <lineage>
        <taxon>Bacteria</taxon>
        <taxon>Pseudomonadati</taxon>
        <taxon>Pseudomonadota</taxon>
        <taxon>Alphaproteobacteria</taxon>
        <taxon>Rhodospirillales</taxon>
        <taxon>Rhodospirillaceae</taxon>
        <taxon>Inquilinus</taxon>
    </lineage>
</organism>
<gene>
    <name evidence="3" type="ORF">JF625_21585</name>
</gene>
<evidence type="ECO:0000256" key="1">
    <source>
        <dbReference type="ARBA" id="ARBA00022801"/>
    </source>
</evidence>